<dbReference type="EMBL" id="DVNM01000020">
    <property type="protein sequence ID" value="HIU69105.1"/>
    <property type="molecule type" value="Genomic_DNA"/>
</dbReference>
<keyword evidence="1" id="KW-0812">Transmembrane</keyword>
<evidence type="ECO:0000256" key="1">
    <source>
        <dbReference type="SAM" id="Phobius"/>
    </source>
</evidence>
<accession>A0A9D1MUF7</accession>
<dbReference type="Proteomes" id="UP000824125">
    <property type="component" value="Unassembled WGS sequence"/>
</dbReference>
<protein>
    <submittedName>
        <fullName evidence="2">Uncharacterized protein</fullName>
    </submittedName>
</protein>
<keyword evidence="1" id="KW-0472">Membrane</keyword>
<reference evidence="2" key="1">
    <citation type="submission" date="2020-10" db="EMBL/GenBank/DDBJ databases">
        <authorList>
            <person name="Gilroy R."/>
        </authorList>
    </citation>
    <scope>NUCLEOTIDE SEQUENCE</scope>
    <source>
        <strain evidence="2">CHK176-6737</strain>
    </source>
</reference>
<dbReference type="AlphaFoldDB" id="A0A9D1MUF7"/>
<keyword evidence="1" id="KW-1133">Transmembrane helix</keyword>
<name>A0A9D1MUF7_9FIRM</name>
<gene>
    <name evidence="2" type="ORF">IAD23_04030</name>
</gene>
<proteinExistence type="predicted"/>
<reference evidence="2" key="2">
    <citation type="journal article" date="2021" name="PeerJ">
        <title>Extensive microbial diversity within the chicken gut microbiome revealed by metagenomics and culture.</title>
        <authorList>
            <person name="Gilroy R."/>
            <person name="Ravi A."/>
            <person name="Getino M."/>
            <person name="Pursley I."/>
            <person name="Horton D.L."/>
            <person name="Alikhan N.F."/>
            <person name="Baker D."/>
            <person name="Gharbi K."/>
            <person name="Hall N."/>
            <person name="Watson M."/>
            <person name="Adriaenssens E.M."/>
            <person name="Foster-Nyarko E."/>
            <person name="Jarju S."/>
            <person name="Secka A."/>
            <person name="Antonio M."/>
            <person name="Oren A."/>
            <person name="Chaudhuri R.R."/>
            <person name="La Ragione R."/>
            <person name="Hildebrand F."/>
            <person name="Pallen M.J."/>
        </authorList>
    </citation>
    <scope>NUCLEOTIDE SEQUENCE</scope>
    <source>
        <strain evidence="2">CHK176-6737</strain>
    </source>
</reference>
<comment type="caution">
    <text evidence="2">The sequence shown here is derived from an EMBL/GenBank/DDBJ whole genome shotgun (WGS) entry which is preliminary data.</text>
</comment>
<evidence type="ECO:0000313" key="2">
    <source>
        <dbReference type="EMBL" id="HIU69105.1"/>
    </source>
</evidence>
<feature type="transmembrane region" description="Helical" evidence="1">
    <location>
        <begin position="7"/>
        <end position="28"/>
    </location>
</feature>
<sequence>MKNKKALKSIVSIILLFGVFTGLFYLMVNSNEEITPVPSEQVEAALIEEDFAIENQISVPKNSQYAEYAKTVSAKKDDIVISFYEFDNDDYANAVYDEFLSEFYHSLYRPGNRIGTEGGKNYFYFVCDGNNRYYALTMWVGNTAICAYCNMGNQAPITNVLSAINYI</sequence>
<evidence type="ECO:0000313" key="3">
    <source>
        <dbReference type="Proteomes" id="UP000824125"/>
    </source>
</evidence>
<organism evidence="2 3">
    <name type="scientific">Candidatus Scybalenecus merdavium</name>
    <dbReference type="NCBI Taxonomy" id="2840939"/>
    <lineage>
        <taxon>Bacteria</taxon>
        <taxon>Bacillati</taxon>
        <taxon>Bacillota</taxon>
        <taxon>Clostridia</taxon>
        <taxon>Eubacteriales</taxon>
        <taxon>Oscillospiraceae</taxon>
        <taxon>Oscillospiraceae incertae sedis</taxon>
        <taxon>Candidatus Scybalenecus</taxon>
    </lineage>
</organism>